<feature type="transmembrane region" description="Helical" evidence="1">
    <location>
        <begin position="224"/>
        <end position="239"/>
    </location>
</feature>
<feature type="transmembrane region" description="Helical" evidence="1">
    <location>
        <begin position="367"/>
        <end position="386"/>
    </location>
</feature>
<feature type="transmembrane region" description="Helical" evidence="1">
    <location>
        <begin position="304"/>
        <end position="321"/>
    </location>
</feature>
<feature type="transmembrane region" description="Helical" evidence="1">
    <location>
        <begin position="71"/>
        <end position="88"/>
    </location>
</feature>
<evidence type="ECO:0000313" key="2">
    <source>
        <dbReference type="EMBL" id="MFG6462066.1"/>
    </source>
</evidence>
<reference evidence="2 3" key="1">
    <citation type="submission" date="2024-08" db="EMBL/GenBank/DDBJ databases">
        <authorList>
            <person name="Lu H."/>
        </authorList>
    </citation>
    <scope>NUCLEOTIDE SEQUENCE [LARGE SCALE GENOMIC DNA]</scope>
    <source>
        <strain evidence="2 3">DXS20W</strain>
    </source>
</reference>
<proteinExistence type="predicted"/>
<keyword evidence="1" id="KW-1133">Transmembrane helix</keyword>
<keyword evidence="1" id="KW-0472">Membrane</keyword>
<comment type="caution">
    <text evidence="2">The sequence shown here is derived from an EMBL/GenBank/DDBJ whole genome shotgun (WGS) entry which is preliminary data.</text>
</comment>
<accession>A0ABW7GJD0</accession>
<dbReference type="InterPro" id="IPR010266">
    <property type="entry name" value="NnrS"/>
</dbReference>
<feature type="transmembrane region" description="Helical" evidence="1">
    <location>
        <begin position="274"/>
        <end position="298"/>
    </location>
</feature>
<dbReference type="Proteomes" id="UP001606302">
    <property type="component" value="Unassembled WGS sequence"/>
</dbReference>
<feature type="transmembrane region" description="Helical" evidence="1">
    <location>
        <begin position="151"/>
        <end position="171"/>
    </location>
</feature>
<sequence>MKPMHPQLPLLNQGPALAPRGWPPLRLAFRPFYLLAALAGATLMPLWWAVFTGRLAPATGLAPSLWHAHEMLFGMVAAVVVGFLFTAGKTWTGLPTPRGSQLASFALLWLLARVAALAAPYPVFFVLDVVLLPLAAALFGDLLVRSRNLRNAGVAVVLSGLGLANLAFHLGASGALDWSPHRALQAALALLVVLETVIGGRVIPFFTRNVTPGLDNAIPAWRERLLMAATLLGLAAWLLDGPVGLTAVLLGGAAALHAWRLLSWAPQVTLRRPILWSLHLAYAWIPLGLLLLALSLWLQLPVSPALHAFAVGATAGLLVAMMTRTARGHTGRPLQVGRAETLAYALVAASACLRVAVPLVWPAATAGALVAAGACFATAFALYLAVYAKWLLGPRADGQDG</sequence>
<organism evidence="2 3">
    <name type="scientific">Pelomonas lactea</name>
    <dbReference type="NCBI Taxonomy" id="3299030"/>
    <lineage>
        <taxon>Bacteria</taxon>
        <taxon>Pseudomonadati</taxon>
        <taxon>Pseudomonadota</taxon>
        <taxon>Betaproteobacteria</taxon>
        <taxon>Burkholderiales</taxon>
        <taxon>Sphaerotilaceae</taxon>
        <taxon>Roseateles</taxon>
    </lineage>
</organism>
<feature type="transmembrane region" description="Helical" evidence="1">
    <location>
        <begin position="183"/>
        <end position="203"/>
    </location>
</feature>
<evidence type="ECO:0000256" key="1">
    <source>
        <dbReference type="SAM" id="Phobius"/>
    </source>
</evidence>
<keyword evidence="1" id="KW-0812">Transmembrane</keyword>
<name>A0ABW7GJD0_9BURK</name>
<keyword evidence="3" id="KW-1185">Reference proteome</keyword>
<feature type="transmembrane region" description="Helical" evidence="1">
    <location>
        <begin position="124"/>
        <end position="144"/>
    </location>
</feature>
<feature type="transmembrane region" description="Helical" evidence="1">
    <location>
        <begin position="245"/>
        <end position="262"/>
    </location>
</feature>
<dbReference type="Pfam" id="PF05940">
    <property type="entry name" value="NnrS"/>
    <property type="match status" value="1"/>
</dbReference>
<protein>
    <submittedName>
        <fullName evidence="2">NnrS family protein</fullName>
    </submittedName>
</protein>
<dbReference type="RefSeq" id="WP_394510938.1">
    <property type="nucleotide sequence ID" value="NZ_JBIGHX010000003.1"/>
</dbReference>
<feature type="transmembrane region" description="Helical" evidence="1">
    <location>
        <begin position="32"/>
        <end position="51"/>
    </location>
</feature>
<feature type="transmembrane region" description="Helical" evidence="1">
    <location>
        <begin position="342"/>
        <end position="361"/>
    </location>
</feature>
<dbReference type="EMBL" id="JBIGHX010000003">
    <property type="protein sequence ID" value="MFG6462066.1"/>
    <property type="molecule type" value="Genomic_DNA"/>
</dbReference>
<gene>
    <name evidence="2" type="ORF">ACG04Q_10835</name>
</gene>
<evidence type="ECO:0000313" key="3">
    <source>
        <dbReference type="Proteomes" id="UP001606302"/>
    </source>
</evidence>